<dbReference type="CDD" id="cd05569">
    <property type="entry name" value="PTS_IIB_fructose"/>
    <property type="match status" value="1"/>
</dbReference>
<evidence type="ECO:0000256" key="6">
    <source>
        <dbReference type="ARBA" id="ARBA00022777"/>
    </source>
</evidence>
<dbReference type="STRING" id="1131292.BCR24_09410"/>
<dbReference type="AlphaFoldDB" id="A0A1E5H653"/>
<keyword evidence="6" id="KW-0418">Kinase</keyword>
<keyword evidence="2" id="KW-0597">Phosphoprotein</keyword>
<dbReference type="RefSeq" id="WP_069641448.1">
    <property type="nucleotide sequence ID" value="NZ_JAFBEZ010000008.1"/>
</dbReference>
<keyword evidence="4" id="KW-0808">Transferase</keyword>
<protein>
    <submittedName>
        <fullName evidence="8">PTS fructose transporter subunit IIBC</fullName>
    </submittedName>
</protein>
<dbReference type="GO" id="GO:0016301">
    <property type="term" value="F:kinase activity"/>
    <property type="evidence" value="ECO:0007669"/>
    <property type="project" value="UniProtKB-KW"/>
</dbReference>
<dbReference type="PANTHER" id="PTHR30505:SF0">
    <property type="entry name" value="FRUCTOSE-LIKE PTS SYSTEM EIIBC COMPONENT-RELATED"/>
    <property type="match status" value="1"/>
</dbReference>
<accession>A0A1E5H653</accession>
<keyword evidence="3" id="KW-0762">Sugar transport</keyword>
<evidence type="ECO:0000256" key="2">
    <source>
        <dbReference type="ARBA" id="ARBA00022553"/>
    </source>
</evidence>
<feature type="domain" description="PTS EIIB type-2" evidence="7">
    <location>
        <begin position="1"/>
        <end position="103"/>
    </location>
</feature>
<gene>
    <name evidence="8" type="ORF">BCR24_09410</name>
</gene>
<dbReference type="PANTHER" id="PTHR30505">
    <property type="entry name" value="FRUCTOSE-LIKE PERMEASE"/>
    <property type="match status" value="1"/>
</dbReference>
<evidence type="ECO:0000313" key="8">
    <source>
        <dbReference type="EMBL" id="OEG20130.1"/>
    </source>
</evidence>
<reference evidence="9" key="1">
    <citation type="submission" date="2016-09" db="EMBL/GenBank/DDBJ databases">
        <authorList>
            <person name="Gulvik C.A."/>
        </authorList>
    </citation>
    <scope>NUCLEOTIDE SEQUENCE [LARGE SCALE GENOMIC DNA]</scope>
    <source>
        <strain evidence="9">LMG 26676</strain>
    </source>
</reference>
<dbReference type="GO" id="GO:0005886">
    <property type="term" value="C:plasma membrane"/>
    <property type="evidence" value="ECO:0007669"/>
    <property type="project" value="TreeGrafter"/>
</dbReference>
<evidence type="ECO:0000256" key="4">
    <source>
        <dbReference type="ARBA" id="ARBA00022679"/>
    </source>
</evidence>
<dbReference type="EMBL" id="MIKC01000042">
    <property type="protein sequence ID" value="OEG20130.1"/>
    <property type="molecule type" value="Genomic_DNA"/>
</dbReference>
<evidence type="ECO:0000256" key="1">
    <source>
        <dbReference type="ARBA" id="ARBA00022448"/>
    </source>
</evidence>
<dbReference type="SUPFAM" id="SSF52794">
    <property type="entry name" value="PTS system IIB component-like"/>
    <property type="match status" value="1"/>
</dbReference>
<dbReference type="InterPro" id="IPR003501">
    <property type="entry name" value="PTS_EIIB_2/3"/>
</dbReference>
<dbReference type="OrthoDB" id="9782569at2"/>
<dbReference type="Proteomes" id="UP000094469">
    <property type="component" value="Unassembled WGS sequence"/>
</dbReference>
<dbReference type="Gene3D" id="3.40.50.2300">
    <property type="match status" value="1"/>
</dbReference>
<dbReference type="NCBIfam" id="TIGR00829">
    <property type="entry name" value="FRU"/>
    <property type="match status" value="1"/>
</dbReference>
<dbReference type="GO" id="GO:0009401">
    <property type="term" value="P:phosphoenolpyruvate-dependent sugar phosphotransferase system"/>
    <property type="evidence" value="ECO:0007669"/>
    <property type="project" value="UniProtKB-KW"/>
</dbReference>
<dbReference type="GO" id="GO:0090563">
    <property type="term" value="F:protein-phosphocysteine-sugar phosphotransferase activity"/>
    <property type="evidence" value="ECO:0007669"/>
    <property type="project" value="TreeGrafter"/>
</dbReference>
<dbReference type="PROSITE" id="PS51099">
    <property type="entry name" value="PTS_EIIB_TYPE_2"/>
    <property type="match status" value="1"/>
</dbReference>
<evidence type="ECO:0000313" key="9">
    <source>
        <dbReference type="Proteomes" id="UP000094469"/>
    </source>
</evidence>
<name>A0A1E5H653_9ENTE</name>
<dbReference type="InterPro" id="IPR013011">
    <property type="entry name" value="PTS_EIIB_2"/>
</dbReference>
<dbReference type="Pfam" id="PF02302">
    <property type="entry name" value="PTS_IIB"/>
    <property type="match status" value="1"/>
</dbReference>
<keyword evidence="1" id="KW-0813">Transport</keyword>
<sequence>MKIVAVTACPTGVAHTYMAQEAIEKECKKRGYDVQVETQGSMGIENELEQETVDKADVVILAVAIGIEGEERFDEKTDEGKVLQIDPSDAIKHPVEVLDNAEKIVETTE</sequence>
<keyword evidence="5" id="KW-0598">Phosphotransferase system</keyword>
<evidence type="ECO:0000256" key="5">
    <source>
        <dbReference type="ARBA" id="ARBA00022683"/>
    </source>
</evidence>
<dbReference type="InterPro" id="IPR050864">
    <property type="entry name" value="Bacterial_PTS_Sugar_Transport"/>
</dbReference>
<comment type="caution">
    <text evidence="8">The sequence shown here is derived from an EMBL/GenBank/DDBJ whole genome shotgun (WGS) entry which is preliminary data.</text>
</comment>
<keyword evidence="9" id="KW-1185">Reference proteome</keyword>
<dbReference type="GO" id="GO:0022877">
    <property type="term" value="F:protein-N(PI)-phosphohistidine-fructose phosphotransferase system transporter activity"/>
    <property type="evidence" value="ECO:0007669"/>
    <property type="project" value="InterPro"/>
</dbReference>
<dbReference type="InterPro" id="IPR036095">
    <property type="entry name" value="PTS_EIIB-like_sf"/>
</dbReference>
<organism evidence="8 9">
    <name type="scientific">Enterococcus ureilyticus</name>
    <dbReference type="NCBI Taxonomy" id="1131292"/>
    <lineage>
        <taxon>Bacteria</taxon>
        <taxon>Bacillati</taxon>
        <taxon>Bacillota</taxon>
        <taxon>Bacilli</taxon>
        <taxon>Lactobacillales</taxon>
        <taxon>Enterococcaceae</taxon>
        <taxon>Enterococcus</taxon>
    </lineage>
</organism>
<proteinExistence type="predicted"/>
<evidence type="ECO:0000256" key="3">
    <source>
        <dbReference type="ARBA" id="ARBA00022597"/>
    </source>
</evidence>
<evidence type="ECO:0000259" key="7">
    <source>
        <dbReference type="PROSITE" id="PS51099"/>
    </source>
</evidence>
<dbReference type="InterPro" id="IPR003353">
    <property type="entry name" value="PTS_IIB_fruc"/>
</dbReference>